<keyword evidence="1" id="KW-1133">Transmembrane helix</keyword>
<dbReference type="CTD" id="4509"/>
<dbReference type="AlphaFoldDB" id="A0A0U1XBP8"/>
<name>A0A0U1XBP8_OXYSE</name>
<keyword evidence="2" id="KW-0496">Mitochondrion</keyword>
<organism evidence="2">
    <name type="scientific">Oxyopes sertatus</name>
    <name type="common">Striped lynx spider</name>
    <dbReference type="NCBI Taxonomy" id="93706"/>
    <lineage>
        <taxon>Eukaryota</taxon>
        <taxon>Metazoa</taxon>
        <taxon>Ecdysozoa</taxon>
        <taxon>Arthropoda</taxon>
        <taxon>Chelicerata</taxon>
        <taxon>Arachnida</taxon>
        <taxon>Araneae</taxon>
        <taxon>Araneomorphae</taxon>
        <taxon>Entelegynae</taxon>
        <taxon>Lycosoidea</taxon>
        <taxon>Oxyopidae</taxon>
        <taxon>Oxyopes</taxon>
    </lineage>
</organism>
<dbReference type="RefSeq" id="YP_009072492.1">
    <property type="nucleotide sequence ID" value="NC_025224.1"/>
</dbReference>
<accession>A0A0U1XBP8</accession>
<evidence type="ECO:0000313" key="2">
    <source>
        <dbReference type="EMBL" id="AIP86896.1"/>
    </source>
</evidence>
<evidence type="ECO:0000256" key="1">
    <source>
        <dbReference type="SAM" id="Phobius"/>
    </source>
</evidence>
<gene>
    <name evidence="2" type="primary">ATP8</name>
</gene>
<reference evidence="2" key="1">
    <citation type="journal article" date="2014" name="Mitochondrial DNA">
        <title>The complete mitochondrial genome of striped lynx spider Oxyopes sertatus (Araneae: Oxyopidae).</title>
        <authorList>
            <person name="Pan W.J."/>
            <person name="Fang H.Y."/>
            <person name="Zhang P."/>
            <person name="Pan H.C."/>
        </authorList>
    </citation>
    <scope>NUCLEOTIDE SEQUENCE</scope>
</reference>
<dbReference type="EMBL" id="KM272950">
    <property type="protein sequence ID" value="AIP86896.1"/>
    <property type="molecule type" value="Genomic_DNA"/>
</dbReference>
<proteinExistence type="predicted"/>
<feature type="transmembrane region" description="Helical" evidence="1">
    <location>
        <begin position="12"/>
        <end position="29"/>
    </location>
</feature>
<protein>
    <submittedName>
        <fullName evidence="2">ATP synthase F0 subunit 8</fullName>
    </submittedName>
</protein>
<sequence length="52" mass="6578">MPQLMPMFWKSSVFMGFMLLLVMVVFYFFKKMEDFMMKEDMKLKMIKFEFLW</sequence>
<keyword evidence="1" id="KW-0472">Membrane</keyword>
<geneLocation type="mitochondrion" evidence="2"/>
<dbReference type="GeneID" id="20523559"/>
<keyword evidence="1" id="KW-0812">Transmembrane</keyword>